<reference evidence="2" key="2">
    <citation type="submission" date="2025-08" db="UniProtKB">
        <authorList>
            <consortium name="RefSeq"/>
        </authorList>
    </citation>
    <scope>IDENTIFICATION</scope>
</reference>
<organism evidence="1 2">
    <name type="scientific">Derxia gummosa DSM 723</name>
    <dbReference type="NCBI Taxonomy" id="1121388"/>
    <lineage>
        <taxon>Bacteria</taxon>
        <taxon>Pseudomonadati</taxon>
        <taxon>Pseudomonadota</taxon>
        <taxon>Betaproteobacteria</taxon>
        <taxon>Burkholderiales</taxon>
        <taxon>Alcaligenaceae</taxon>
        <taxon>Derxia</taxon>
    </lineage>
</organism>
<dbReference type="Proteomes" id="UP000675920">
    <property type="component" value="Unplaced"/>
</dbReference>
<keyword evidence="1" id="KW-1185">Reference proteome</keyword>
<name>A0A8B6XCD6_9BURK</name>
<dbReference type="AlphaFoldDB" id="A0A8B6XCD6"/>
<dbReference type="RefSeq" id="WP_169732500.1">
    <property type="nucleotide sequence ID" value="NZ_AXWS01000008.1"/>
</dbReference>
<protein>
    <submittedName>
        <fullName evidence="2">Phage tail protein</fullName>
    </submittedName>
</protein>
<dbReference type="Gene3D" id="2.60.120.200">
    <property type="match status" value="1"/>
</dbReference>
<sequence length="538" mass="54960">MAFADLTGRHTLTAVGGVTQVTSGRWGPAAQLDGSSGYIDVTDNLGDFAIASSGTLELVFRTSVLGPIIDFVNQLVLFGAYKSDGTRLLEIALQRSGTTGRGIIVTAWYGVSSSFTFDYADAANHVIAFSVQAGAGLVHIDGVLAYSHQYTASTATTPAYVRIGASRLSATATGFFPGVISDVRWTPGVQRYTSGASYTPTQPTYDAADPYYSSVRLASTLGAINAAPVLTPAAPALPIVSSADTDPAGTTVAALLGTSASDANGTPPGIAITGWTGAAGAWQYRPSGASTWTSIGSVSESAALLLASTTAIRLLPSGTATGVASLTYRAWDGSSGSAGGMASVASSGGSTAFSAASDTATVIVAEPVAVQTLSSAYVAALHALLPRGPAWLDADPLLAGAAAECTRVHDSADALVLDMCPVTTTALIGEFEGQAGITPDAGATLAQRRAAVVAQYAARGGQSVGYFVGLAASAGYTVTVEECRPFELGRSAMGAPLGETEWHYTWIVRTAAWLPSSLRRLLLRCAPAHTYLHYDMGS</sequence>
<evidence type="ECO:0000313" key="1">
    <source>
        <dbReference type="Proteomes" id="UP000675920"/>
    </source>
</evidence>
<dbReference type="InterPro" id="IPR018755">
    <property type="entry name" value="Phage_Mu_Gp48"/>
</dbReference>
<proteinExistence type="predicted"/>
<dbReference type="Pfam" id="PF10076">
    <property type="entry name" value="Phage_Mu_Gp48"/>
    <property type="match status" value="1"/>
</dbReference>
<accession>A0A8B6XCD6</accession>
<dbReference type="InterPro" id="IPR013320">
    <property type="entry name" value="ConA-like_dom_sf"/>
</dbReference>
<evidence type="ECO:0000313" key="2">
    <source>
        <dbReference type="RefSeq" id="WP_169732500.1"/>
    </source>
</evidence>
<dbReference type="SUPFAM" id="SSF49899">
    <property type="entry name" value="Concanavalin A-like lectins/glucanases"/>
    <property type="match status" value="1"/>
</dbReference>
<reference evidence="2" key="1">
    <citation type="journal article" date="2002" name="J. Mol. Biol.">
        <title>Bacteriophage Mu genome sequence: analysis and comparison with Mu-like prophages in Haemophilus, Neisseria and Deinococcus.</title>
        <authorList>
            <person name="Morgan G.J."/>
            <person name="Hatfull G.F."/>
            <person name="Casjens S."/>
            <person name="Hendrix R.W."/>
        </authorList>
    </citation>
    <scope>NUCLEOTIDE SEQUENCE</scope>
</reference>